<dbReference type="InterPro" id="IPR013587">
    <property type="entry name" value="Nitrate/nitrite_sensing"/>
</dbReference>
<dbReference type="InterPro" id="IPR050401">
    <property type="entry name" value="Cyclic_nucleotide_synthase"/>
</dbReference>
<keyword evidence="3 11" id="KW-0812">Transmembrane</keyword>
<dbReference type="CDD" id="cd07302">
    <property type="entry name" value="CHD"/>
    <property type="match status" value="1"/>
</dbReference>
<keyword evidence="8 10" id="KW-0456">Lyase</keyword>
<comment type="similarity">
    <text evidence="10">Belongs to the adenylyl cyclase class-4/guanylyl cyclase family.</text>
</comment>
<organism evidence="13 14">
    <name type="scientific">Patiria miniata</name>
    <name type="common">Bat star</name>
    <name type="synonym">Asterina miniata</name>
    <dbReference type="NCBI Taxonomy" id="46514"/>
    <lineage>
        <taxon>Eukaryota</taxon>
        <taxon>Metazoa</taxon>
        <taxon>Echinodermata</taxon>
        <taxon>Eleutherozoa</taxon>
        <taxon>Asterozoa</taxon>
        <taxon>Asteroidea</taxon>
        <taxon>Valvatacea</taxon>
        <taxon>Valvatida</taxon>
        <taxon>Asterinidae</taxon>
        <taxon>Patiria</taxon>
    </lineage>
</organism>
<name>A0A914AFA5_PATMI</name>
<accession>A0A914AFA5</accession>
<dbReference type="GO" id="GO:0001653">
    <property type="term" value="F:peptide receptor activity"/>
    <property type="evidence" value="ECO:0007669"/>
    <property type="project" value="TreeGrafter"/>
</dbReference>
<dbReference type="GO" id="GO:0005886">
    <property type="term" value="C:plasma membrane"/>
    <property type="evidence" value="ECO:0007669"/>
    <property type="project" value="TreeGrafter"/>
</dbReference>
<sequence>MALERGLSDDSLVDTRTNNLASSLGSMSQVDESIREAIQDTKSTLCSATPLTPVGKRKQMIKMLTLTLMPIVVLTALAISDLIATLTKSIDAIEIRRNVRFSRQVGTLVHSLQLERDMTALYISSLMQQRTTGPQRKIFLINTYPITDEVLENLDDWPVAGTVAYQQFQNKEAFMSFLFEYRLTLDIHNTTIYEVIHFYTDAIQLFIDWLYESVGKSGGQGLWETLVAYQLLIVGMEQTGIERTLGAVFYTQGGFDKPTDYRWYMEKMQVGKSNIWASQKYSELVREILEGKVQEFEYDYEEIINTMREEISYNNASREPSWQEGTWWFDNMTIYIDTLKDIQRRMAEVILTKLNSAVTTDNADLAVSICIMVIVVIMCVIIIKAVESLTANMQVNARTLADQTRALNKERKRTDTLLYQMLPKSVVVSLKHNQNVRAENFAEATILFSDIVAFTRICSESNPLQVVEMLNNVYTNFDSRIDKYDVYKVETIGDAYMVVSGLPQRNGNKHASEIACMALDLQKCIEELVIPHKPGTKMTLRIGMHTGPVVAGIVGSKMPRYCLFGETVNIAAKMESNGLPNRIQVSEDCARILTIINSFCMAKRGEMLIKGRGTMTTYWLLGCVKDADSSNFDANRQGLNLHVPELPNPAIVDND</sequence>
<dbReference type="GeneID" id="119732557"/>
<evidence type="ECO:0000313" key="13">
    <source>
        <dbReference type="EnsemblMetazoa" id="XP_038062054.1"/>
    </source>
</evidence>
<dbReference type="OMA" id="TDINAFF"/>
<dbReference type="Pfam" id="PF00211">
    <property type="entry name" value="Guanylate_cyc"/>
    <property type="match status" value="1"/>
</dbReference>
<keyword evidence="9" id="KW-0141">cGMP biosynthesis</keyword>
<dbReference type="Pfam" id="PF08376">
    <property type="entry name" value="NIT"/>
    <property type="match status" value="1"/>
</dbReference>
<dbReference type="OrthoDB" id="1890790at2759"/>
<evidence type="ECO:0000256" key="7">
    <source>
        <dbReference type="ARBA" id="ARBA00023136"/>
    </source>
</evidence>
<dbReference type="PANTHER" id="PTHR11920">
    <property type="entry name" value="GUANYLYL CYCLASE"/>
    <property type="match status" value="1"/>
</dbReference>
<evidence type="ECO:0000256" key="9">
    <source>
        <dbReference type="ARBA" id="ARBA00023293"/>
    </source>
</evidence>
<evidence type="ECO:0000256" key="11">
    <source>
        <dbReference type="SAM" id="Phobius"/>
    </source>
</evidence>
<evidence type="ECO:0000256" key="4">
    <source>
        <dbReference type="ARBA" id="ARBA00022729"/>
    </source>
</evidence>
<evidence type="ECO:0000313" key="14">
    <source>
        <dbReference type="Proteomes" id="UP000887568"/>
    </source>
</evidence>
<dbReference type="PROSITE" id="PS00452">
    <property type="entry name" value="GUANYLATE_CYCLASE_1"/>
    <property type="match status" value="1"/>
</dbReference>
<dbReference type="GO" id="GO:0035556">
    <property type="term" value="P:intracellular signal transduction"/>
    <property type="evidence" value="ECO:0007669"/>
    <property type="project" value="InterPro"/>
</dbReference>
<evidence type="ECO:0000256" key="2">
    <source>
        <dbReference type="ARBA" id="ARBA00012202"/>
    </source>
</evidence>
<evidence type="ECO:0000256" key="6">
    <source>
        <dbReference type="ARBA" id="ARBA00022989"/>
    </source>
</evidence>
<evidence type="ECO:0000256" key="5">
    <source>
        <dbReference type="ARBA" id="ARBA00022741"/>
    </source>
</evidence>
<dbReference type="PANTHER" id="PTHR11920:SF501">
    <property type="entry name" value="GUANYLATE CYCLASE 32E"/>
    <property type="match status" value="1"/>
</dbReference>
<dbReference type="SUPFAM" id="SSF55073">
    <property type="entry name" value="Nucleotide cyclase"/>
    <property type="match status" value="1"/>
</dbReference>
<dbReference type="PROSITE" id="PS50125">
    <property type="entry name" value="GUANYLATE_CYCLASE_2"/>
    <property type="match status" value="1"/>
</dbReference>
<dbReference type="Proteomes" id="UP000887568">
    <property type="component" value="Unplaced"/>
</dbReference>
<feature type="domain" description="Guanylate cyclase" evidence="12">
    <location>
        <begin position="445"/>
        <end position="575"/>
    </location>
</feature>
<evidence type="ECO:0000256" key="10">
    <source>
        <dbReference type="RuleBase" id="RU000405"/>
    </source>
</evidence>
<keyword evidence="4" id="KW-0732">Signal</keyword>
<dbReference type="SMART" id="SM00044">
    <property type="entry name" value="CYCc"/>
    <property type="match status" value="1"/>
</dbReference>
<keyword evidence="7 11" id="KW-0472">Membrane</keyword>
<dbReference type="InterPro" id="IPR001054">
    <property type="entry name" value="A/G_cyclase"/>
</dbReference>
<dbReference type="GO" id="GO:0007168">
    <property type="term" value="P:receptor guanylyl cyclase signaling pathway"/>
    <property type="evidence" value="ECO:0007669"/>
    <property type="project" value="TreeGrafter"/>
</dbReference>
<dbReference type="AlphaFoldDB" id="A0A914AFA5"/>
<feature type="transmembrane region" description="Helical" evidence="11">
    <location>
        <begin position="66"/>
        <end position="86"/>
    </location>
</feature>
<evidence type="ECO:0000259" key="12">
    <source>
        <dbReference type="PROSITE" id="PS50125"/>
    </source>
</evidence>
<protein>
    <recommendedName>
        <fullName evidence="2">guanylate cyclase</fullName>
        <ecNumber evidence="2">4.6.1.2</ecNumber>
    </recommendedName>
</protein>
<evidence type="ECO:0000256" key="1">
    <source>
        <dbReference type="ARBA" id="ARBA00004479"/>
    </source>
</evidence>
<dbReference type="InterPro" id="IPR029787">
    <property type="entry name" value="Nucleotide_cyclase"/>
</dbReference>
<comment type="subcellular location">
    <subcellularLocation>
        <location evidence="1">Membrane</location>
        <topology evidence="1">Single-pass type I membrane protein</topology>
    </subcellularLocation>
</comment>
<dbReference type="EC" id="4.6.1.2" evidence="2"/>
<evidence type="ECO:0000256" key="3">
    <source>
        <dbReference type="ARBA" id="ARBA00022692"/>
    </source>
</evidence>
<reference evidence="13" key="1">
    <citation type="submission" date="2022-11" db="UniProtKB">
        <authorList>
            <consortium name="EnsemblMetazoa"/>
        </authorList>
    </citation>
    <scope>IDENTIFICATION</scope>
</reference>
<keyword evidence="14" id="KW-1185">Reference proteome</keyword>
<proteinExistence type="inferred from homology"/>
<dbReference type="InterPro" id="IPR011645">
    <property type="entry name" value="HNOB_dom_associated"/>
</dbReference>
<dbReference type="EnsemblMetazoa" id="XM_038206126.1">
    <property type="protein sequence ID" value="XP_038062054.1"/>
    <property type="gene ID" value="LOC119732557"/>
</dbReference>
<keyword evidence="6 11" id="KW-1133">Transmembrane helix</keyword>
<dbReference type="Pfam" id="PF07701">
    <property type="entry name" value="HNOBA"/>
    <property type="match status" value="1"/>
</dbReference>
<keyword evidence="5" id="KW-0547">Nucleotide-binding</keyword>
<dbReference type="Gene3D" id="6.10.250.780">
    <property type="match status" value="1"/>
</dbReference>
<dbReference type="GO" id="GO:0004383">
    <property type="term" value="F:guanylate cyclase activity"/>
    <property type="evidence" value="ECO:0007669"/>
    <property type="project" value="UniProtKB-EC"/>
</dbReference>
<dbReference type="GO" id="GO:0000166">
    <property type="term" value="F:nucleotide binding"/>
    <property type="evidence" value="ECO:0007669"/>
    <property type="project" value="UniProtKB-KW"/>
</dbReference>
<dbReference type="FunFam" id="3.30.70.1230:FF:000030">
    <property type="entry name" value="Si:ch211-215j19.12"/>
    <property type="match status" value="1"/>
</dbReference>
<dbReference type="Gene3D" id="3.30.70.1230">
    <property type="entry name" value="Nucleotide cyclase"/>
    <property type="match status" value="1"/>
</dbReference>
<dbReference type="GO" id="GO:0004016">
    <property type="term" value="F:adenylate cyclase activity"/>
    <property type="evidence" value="ECO:0007669"/>
    <property type="project" value="TreeGrafter"/>
</dbReference>
<evidence type="ECO:0000256" key="8">
    <source>
        <dbReference type="ARBA" id="ARBA00023239"/>
    </source>
</evidence>
<dbReference type="RefSeq" id="XP_038062054.1">
    <property type="nucleotide sequence ID" value="XM_038206126.1"/>
</dbReference>
<dbReference type="InterPro" id="IPR018297">
    <property type="entry name" value="A/G_cyclase_CS"/>
</dbReference>